<evidence type="ECO:0000313" key="4">
    <source>
        <dbReference type="Proteomes" id="UP000182725"/>
    </source>
</evidence>
<evidence type="ECO:0000313" key="3">
    <source>
        <dbReference type="EMBL" id="SED95868.1"/>
    </source>
</evidence>
<dbReference type="PANTHER" id="PTHR30157">
    <property type="entry name" value="FERRIC REDUCTASE, NADPH-DEPENDENT"/>
    <property type="match status" value="1"/>
</dbReference>
<evidence type="ECO:0000256" key="1">
    <source>
        <dbReference type="SAM" id="MobiDB-lite"/>
    </source>
</evidence>
<name>A0A1H5EY32_9MICC</name>
<dbReference type="Pfam" id="PF08021">
    <property type="entry name" value="FAD_binding_9"/>
    <property type="match status" value="1"/>
</dbReference>
<dbReference type="EMBL" id="FNTV01000001">
    <property type="protein sequence ID" value="SED95868.1"/>
    <property type="molecule type" value="Genomic_DNA"/>
</dbReference>
<feature type="domain" description="FAD-binding FR-type" evidence="2">
    <location>
        <begin position="23"/>
        <end position="157"/>
    </location>
</feature>
<dbReference type="Gene3D" id="2.40.30.10">
    <property type="entry name" value="Translation factors"/>
    <property type="match status" value="1"/>
</dbReference>
<dbReference type="PANTHER" id="PTHR30157:SF0">
    <property type="entry name" value="NADPH-DEPENDENT FERRIC-CHELATE REDUCTASE"/>
    <property type="match status" value="1"/>
</dbReference>
<dbReference type="CDD" id="cd06193">
    <property type="entry name" value="siderophore_interacting"/>
    <property type="match status" value="1"/>
</dbReference>
<accession>A0A1H5EY32</accession>
<dbReference type="PROSITE" id="PS51384">
    <property type="entry name" value="FAD_FR"/>
    <property type="match status" value="1"/>
</dbReference>
<organism evidence="3 4">
    <name type="scientific">Arthrobacter alpinus</name>
    <dbReference type="NCBI Taxonomy" id="656366"/>
    <lineage>
        <taxon>Bacteria</taxon>
        <taxon>Bacillati</taxon>
        <taxon>Actinomycetota</taxon>
        <taxon>Actinomycetes</taxon>
        <taxon>Micrococcales</taxon>
        <taxon>Micrococcaceae</taxon>
        <taxon>Arthrobacter</taxon>
    </lineage>
</organism>
<dbReference type="InterPro" id="IPR017927">
    <property type="entry name" value="FAD-bd_FR_type"/>
</dbReference>
<dbReference type="GO" id="GO:0016491">
    <property type="term" value="F:oxidoreductase activity"/>
    <property type="evidence" value="ECO:0007669"/>
    <property type="project" value="InterPro"/>
</dbReference>
<proteinExistence type="predicted"/>
<dbReference type="Gene3D" id="3.40.50.80">
    <property type="entry name" value="Nucleotide-binding domain of ferredoxin-NADP reductase (FNR) module"/>
    <property type="match status" value="1"/>
</dbReference>
<dbReference type="InterPro" id="IPR017938">
    <property type="entry name" value="Riboflavin_synthase-like_b-brl"/>
</dbReference>
<dbReference type="SUPFAM" id="SSF63380">
    <property type="entry name" value="Riboflavin synthase domain-like"/>
    <property type="match status" value="1"/>
</dbReference>
<evidence type="ECO:0000259" key="2">
    <source>
        <dbReference type="PROSITE" id="PS51384"/>
    </source>
</evidence>
<dbReference type="InterPro" id="IPR013113">
    <property type="entry name" value="SIP_FAD-bd"/>
</dbReference>
<protein>
    <submittedName>
        <fullName evidence="3">NADPH-dependent ferric siderophore reductase, contains FAD-binding and SIP domains</fullName>
    </submittedName>
</protein>
<dbReference type="InterPro" id="IPR039261">
    <property type="entry name" value="FNR_nucleotide-bd"/>
</dbReference>
<dbReference type="InterPro" id="IPR039374">
    <property type="entry name" value="SIP_fam"/>
</dbReference>
<dbReference type="Pfam" id="PF04954">
    <property type="entry name" value="SIP"/>
    <property type="match status" value="1"/>
</dbReference>
<dbReference type="AlphaFoldDB" id="A0A1H5EY32"/>
<gene>
    <name evidence="3" type="ORF">SAMN04489740_0367</name>
</gene>
<feature type="region of interest" description="Disordered" evidence="1">
    <location>
        <begin position="1"/>
        <end position="21"/>
    </location>
</feature>
<dbReference type="Proteomes" id="UP000182725">
    <property type="component" value="Unassembled WGS sequence"/>
</dbReference>
<sequence>METTTPTPSPPTDPTTERTTEPYRLFHTTVRAAERISPGFVRVTLENDQLRHFAPYGLDQRIKLVLPDAQGHYADFWKVREISPATRTWQQLRNALPEAKRNLMRTYTPRAVRPELGQLDVDFVLHQDPGPASSWAMHAKPGHELVISGPDARAGNRIQGIQWQPGKASHLLLLGDETAFPAMRNIVAAQAPGTQLQAFLEVAEMADNLAWPKPSAPGLTSVRARNESPYGSQLRSLAMTWAKNSGAAAARRGDDFFAWIAAEAALAAELRHLLVRECGIASSRVHFQGYWNAGPRRTQ</sequence>
<dbReference type="InterPro" id="IPR007037">
    <property type="entry name" value="SIP_rossman_dom"/>
</dbReference>
<dbReference type="RefSeq" id="WP_074710045.1">
    <property type="nucleotide sequence ID" value="NZ_FNTV01000001.1"/>
</dbReference>
<reference evidence="3 4" key="1">
    <citation type="submission" date="2016-10" db="EMBL/GenBank/DDBJ databases">
        <authorList>
            <person name="de Groot N.N."/>
        </authorList>
    </citation>
    <scope>NUCLEOTIDE SEQUENCE [LARGE SCALE GENOMIC DNA]</scope>
    <source>
        <strain evidence="3 4">DSM 22274</strain>
    </source>
</reference>